<evidence type="ECO:0000313" key="2">
    <source>
        <dbReference type="Proteomes" id="UP000631114"/>
    </source>
</evidence>
<dbReference type="AlphaFoldDB" id="A0A835IT89"/>
<proteinExistence type="predicted"/>
<sequence>MAASPLNLKTPYHVRSISLPSISHPLTADVEEQLCQLRSSGATCSSSPECLNGTYNSVENLLQLSLTQKALSSESSNKSINEVLDGTLHVLDICSTTRDVFLQIKECVQDLQSSVRRKGELGLANEVGGYMTTRKKVNKVIQKCLSDLKKAEDKNFNSSLLEKDDNLVALLIVLKEVEAITLSMIKSLLSSVLLSKKHTKAKGWSFVSKLMHTKRVACQGQETDIFGLEELDVALFNIVSKKTSKGIEVMNVVQDVQKQLDMIMSSMQGLDKGLECMYKSIIKTRVSLLNIMSQ</sequence>
<evidence type="ECO:0008006" key="3">
    <source>
        <dbReference type="Google" id="ProtNLM"/>
    </source>
</evidence>
<dbReference type="OrthoDB" id="1701699at2759"/>
<name>A0A835IT89_9MAGN</name>
<comment type="caution">
    <text evidence="1">The sequence shown here is derived from an EMBL/GenBank/DDBJ whole genome shotgun (WGS) entry which is preliminary data.</text>
</comment>
<evidence type="ECO:0000313" key="1">
    <source>
        <dbReference type="EMBL" id="KAF9622257.1"/>
    </source>
</evidence>
<keyword evidence="2" id="KW-1185">Reference proteome</keyword>
<reference evidence="1 2" key="1">
    <citation type="submission" date="2020-10" db="EMBL/GenBank/DDBJ databases">
        <title>The Coptis chinensis genome and diversification of protoberbering-type alkaloids.</title>
        <authorList>
            <person name="Wang B."/>
            <person name="Shu S."/>
            <person name="Song C."/>
            <person name="Liu Y."/>
        </authorList>
    </citation>
    <scope>NUCLEOTIDE SEQUENCE [LARGE SCALE GENOMIC DNA]</scope>
    <source>
        <strain evidence="1">HL-2020</strain>
        <tissue evidence="1">Leaf</tissue>
    </source>
</reference>
<dbReference type="Proteomes" id="UP000631114">
    <property type="component" value="Unassembled WGS sequence"/>
</dbReference>
<dbReference type="InterPro" id="IPR004320">
    <property type="entry name" value="BPS1_pln"/>
</dbReference>
<organism evidence="1 2">
    <name type="scientific">Coptis chinensis</name>
    <dbReference type="NCBI Taxonomy" id="261450"/>
    <lineage>
        <taxon>Eukaryota</taxon>
        <taxon>Viridiplantae</taxon>
        <taxon>Streptophyta</taxon>
        <taxon>Embryophyta</taxon>
        <taxon>Tracheophyta</taxon>
        <taxon>Spermatophyta</taxon>
        <taxon>Magnoliopsida</taxon>
        <taxon>Ranunculales</taxon>
        <taxon>Ranunculaceae</taxon>
        <taxon>Coptidoideae</taxon>
        <taxon>Coptis</taxon>
    </lineage>
</organism>
<dbReference type="EMBL" id="JADFTS010000002">
    <property type="protein sequence ID" value="KAF9622257.1"/>
    <property type="molecule type" value="Genomic_DNA"/>
</dbReference>
<gene>
    <name evidence="1" type="ORF">IFM89_030299</name>
</gene>
<dbReference type="GO" id="GO:0048367">
    <property type="term" value="P:shoot system development"/>
    <property type="evidence" value="ECO:0007669"/>
    <property type="project" value="InterPro"/>
</dbReference>
<accession>A0A835IT89</accession>
<dbReference type="GO" id="GO:0048364">
    <property type="term" value="P:root development"/>
    <property type="evidence" value="ECO:0007669"/>
    <property type="project" value="InterPro"/>
</dbReference>
<dbReference type="PANTHER" id="PTHR33070:SF120">
    <property type="entry name" value="EXPRESSED PROTEIN"/>
    <property type="match status" value="1"/>
</dbReference>
<protein>
    <recommendedName>
        <fullName evidence="3">DUF241 domain protein</fullName>
    </recommendedName>
</protein>
<dbReference type="Pfam" id="PF03087">
    <property type="entry name" value="BPS1"/>
    <property type="match status" value="1"/>
</dbReference>
<dbReference type="PANTHER" id="PTHR33070">
    <property type="entry name" value="OS06G0725500 PROTEIN"/>
    <property type="match status" value="1"/>
</dbReference>